<gene>
    <name evidence="2" type="ORF">BGW36DRAFT_376551</name>
</gene>
<feature type="compositionally biased region" description="Basic residues" evidence="1">
    <location>
        <begin position="70"/>
        <end position="92"/>
    </location>
</feature>
<dbReference type="GeneID" id="70246184"/>
<feature type="region of interest" description="Disordered" evidence="1">
    <location>
        <begin position="68"/>
        <end position="92"/>
    </location>
</feature>
<dbReference type="EMBL" id="JAJTJA010000005">
    <property type="protein sequence ID" value="KAH8698652.1"/>
    <property type="molecule type" value="Genomic_DNA"/>
</dbReference>
<protein>
    <submittedName>
        <fullName evidence="2">Uncharacterized protein</fullName>
    </submittedName>
</protein>
<proteinExistence type="predicted"/>
<keyword evidence="3" id="KW-1185">Reference proteome</keyword>
<comment type="caution">
    <text evidence="2">The sequence shown here is derived from an EMBL/GenBank/DDBJ whole genome shotgun (WGS) entry which is preliminary data.</text>
</comment>
<accession>A0AAD4PWX1</accession>
<feature type="region of interest" description="Disordered" evidence="1">
    <location>
        <begin position="1"/>
        <end position="25"/>
    </location>
</feature>
<organism evidence="2 3">
    <name type="scientific">Talaromyces proteolyticus</name>
    <dbReference type="NCBI Taxonomy" id="1131652"/>
    <lineage>
        <taxon>Eukaryota</taxon>
        <taxon>Fungi</taxon>
        <taxon>Dikarya</taxon>
        <taxon>Ascomycota</taxon>
        <taxon>Pezizomycotina</taxon>
        <taxon>Eurotiomycetes</taxon>
        <taxon>Eurotiomycetidae</taxon>
        <taxon>Eurotiales</taxon>
        <taxon>Trichocomaceae</taxon>
        <taxon>Talaromyces</taxon>
        <taxon>Talaromyces sect. Bacilispori</taxon>
    </lineage>
</organism>
<feature type="compositionally biased region" description="Polar residues" evidence="1">
    <location>
        <begin position="1"/>
        <end position="13"/>
    </location>
</feature>
<dbReference type="Proteomes" id="UP001201262">
    <property type="component" value="Unassembled WGS sequence"/>
</dbReference>
<evidence type="ECO:0000313" key="3">
    <source>
        <dbReference type="Proteomes" id="UP001201262"/>
    </source>
</evidence>
<sequence>MPSLVDTNDSTITVRPKKQPQPSAQFQSVFRLKQPLKHNTVARTQNSSFQLAQSSLSSFQDGQAQQYGFHSRRSHRKSRLGCGNCKKRRVKV</sequence>
<name>A0AAD4PWX1_9EURO</name>
<evidence type="ECO:0000256" key="1">
    <source>
        <dbReference type="SAM" id="MobiDB-lite"/>
    </source>
</evidence>
<evidence type="ECO:0000313" key="2">
    <source>
        <dbReference type="EMBL" id="KAH8698652.1"/>
    </source>
</evidence>
<dbReference type="RefSeq" id="XP_046073116.1">
    <property type="nucleotide sequence ID" value="XM_046215897.1"/>
</dbReference>
<reference evidence="2" key="1">
    <citation type="submission" date="2021-12" db="EMBL/GenBank/DDBJ databases">
        <title>Convergent genome expansion in fungi linked to evolution of root-endophyte symbiosis.</title>
        <authorList>
            <consortium name="DOE Joint Genome Institute"/>
            <person name="Ke Y.-H."/>
            <person name="Bonito G."/>
            <person name="Liao H.-L."/>
            <person name="Looney B."/>
            <person name="Rojas-Flechas A."/>
            <person name="Nash J."/>
            <person name="Hameed K."/>
            <person name="Schadt C."/>
            <person name="Martin F."/>
            <person name="Crous P.W."/>
            <person name="Miettinen O."/>
            <person name="Magnuson J.K."/>
            <person name="Labbe J."/>
            <person name="Jacobson D."/>
            <person name="Doktycz M.J."/>
            <person name="Veneault-Fourrey C."/>
            <person name="Kuo A."/>
            <person name="Mondo S."/>
            <person name="Calhoun S."/>
            <person name="Riley R."/>
            <person name="Ohm R."/>
            <person name="LaButti K."/>
            <person name="Andreopoulos B."/>
            <person name="Pangilinan J."/>
            <person name="Nolan M."/>
            <person name="Tritt A."/>
            <person name="Clum A."/>
            <person name="Lipzen A."/>
            <person name="Daum C."/>
            <person name="Barry K."/>
            <person name="Grigoriev I.V."/>
            <person name="Vilgalys R."/>
        </authorList>
    </citation>
    <scope>NUCLEOTIDE SEQUENCE</scope>
    <source>
        <strain evidence="2">PMI_201</strain>
    </source>
</reference>
<dbReference type="AlphaFoldDB" id="A0AAD4PWX1"/>